<reference evidence="2" key="1">
    <citation type="submission" date="2019-10" db="EMBL/GenBank/DDBJ databases">
        <authorList>
            <person name="Nor Muhammad N."/>
        </authorList>
    </citation>
    <scope>NUCLEOTIDE SEQUENCE</scope>
</reference>
<protein>
    <submittedName>
        <fullName evidence="2">GATA type zinc finger protein asd-4</fullName>
    </submittedName>
</protein>
<sequence>MRADVQADGAPQAAPAYAHARAAIPVRALQEALSRSDNLAQHVRTHDRRAVAAAAASGLVVEMQEVEGEVEVDELLEGDADVEDQLDYLSGSRGITSVRMCEVEVQGQVHEVQGDEEGLVTTTGAIAPAPASVGVAETQEMYFDQIQQPQPGQHTQYEAILRTSPEASPYMAATTSTNGSPDAQWATIPSQQPSPTSAFAGSVMQQQQQQQQQQQRMDTSYHTLGDFVTSISAPSHKLTFEHAALYPPELSLNGPGPIRRHRSATPSIAKFGPGVAGVGESIRRPYSAALSESGHGQRSYHPYAVPGHHHVTSHSAQSSPMAYTVPLGANGYEGTPPTSRHGHQTHSRSSSSGGLQEQMRQMLSLEQVQVQQQVEADMAYGSSQPPPQPQAQAQYQMYRTDSPMQYATGTPAETYEMDVAGQHQHQQQEMVQGMYMGGLADAQYAQVQVQQQAYFAHPHGHPHHSL</sequence>
<feature type="region of interest" description="Disordered" evidence="1">
    <location>
        <begin position="170"/>
        <end position="198"/>
    </location>
</feature>
<dbReference type="AlphaFoldDB" id="A0A5K1JW26"/>
<name>A0A5K1JW26_9APHY</name>
<evidence type="ECO:0000256" key="1">
    <source>
        <dbReference type="SAM" id="MobiDB-lite"/>
    </source>
</evidence>
<accession>A0A5K1JW26</accession>
<organism evidence="2">
    <name type="scientific">Ganoderma boninense</name>
    <dbReference type="NCBI Taxonomy" id="34458"/>
    <lineage>
        <taxon>Eukaryota</taxon>
        <taxon>Fungi</taxon>
        <taxon>Dikarya</taxon>
        <taxon>Basidiomycota</taxon>
        <taxon>Agaricomycotina</taxon>
        <taxon>Agaricomycetes</taxon>
        <taxon>Polyporales</taxon>
        <taxon>Polyporaceae</taxon>
        <taxon>Ganoderma</taxon>
    </lineage>
</organism>
<evidence type="ECO:0000313" key="2">
    <source>
        <dbReference type="EMBL" id="VWO96273.1"/>
    </source>
</evidence>
<proteinExistence type="predicted"/>
<feature type="region of interest" description="Disordered" evidence="1">
    <location>
        <begin position="290"/>
        <end position="358"/>
    </location>
</feature>
<feature type="compositionally biased region" description="Polar residues" evidence="1">
    <location>
        <begin position="347"/>
        <end position="358"/>
    </location>
</feature>
<dbReference type="EMBL" id="LR725500">
    <property type="protein sequence ID" value="VWO96273.1"/>
    <property type="molecule type" value="Genomic_DNA"/>
</dbReference>
<gene>
    <name evidence="2" type="primary">J9VI93</name>
</gene>
<feature type="compositionally biased region" description="Polar residues" evidence="1">
    <location>
        <begin position="173"/>
        <end position="198"/>
    </location>
</feature>